<evidence type="ECO:0000256" key="5">
    <source>
        <dbReference type="ARBA" id="ARBA00035674"/>
    </source>
</evidence>
<organism evidence="11 12">
    <name type="scientific">Macrostomum lignano</name>
    <dbReference type="NCBI Taxonomy" id="282301"/>
    <lineage>
        <taxon>Eukaryota</taxon>
        <taxon>Metazoa</taxon>
        <taxon>Spiralia</taxon>
        <taxon>Lophotrochozoa</taxon>
        <taxon>Platyhelminthes</taxon>
        <taxon>Rhabditophora</taxon>
        <taxon>Macrostomorpha</taxon>
        <taxon>Macrostomida</taxon>
        <taxon>Macrostomidae</taxon>
        <taxon>Macrostomum</taxon>
    </lineage>
</organism>
<evidence type="ECO:0000256" key="4">
    <source>
        <dbReference type="ARBA" id="ARBA00022679"/>
    </source>
</evidence>
<dbReference type="Gene3D" id="3.40.50.150">
    <property type="entry name" value="Vaccinia Virus protein VP39"/>
    <property type="match status" value="2"/>
</dbReference>
<dbReference type="STRING" id="282301.A0A267GRW3"/>
<sequence length="480" mass="53698">MSACTETRQQMLSYWKGHGKPSLEMMMLDSNAASIADRETQEILGMLPPVDGLDVVELGAGIGRFTKHLAPLAGSLHASDFMQNFIDKNREDNGHHSNLTLAVADATQMTMPADCCDLVFSNWLFMYLDDEEVRGVFARILDWLRPGGHFFFRESCFHRSGSVARTDNPTKYRSPQKYNELLLEAAYGSHRFGHVFTRPSRTYVSTKGNRNQMCWLVRKTPLSSPDEIDRMKAAHKSLMNGPSDEKLEFVLAEGSEAAALCDYLGVQPGETVLDVGCGLGDTSCLLAKKYDANVIGFDIAGPLISLALQRANQLGVQNVLFELADIETCELYEEETFDVIYCRDVMHYVTDKGSVLAKFYKWLKPGGRLCLTDYCPLKNQPNTVDDSSADVSAAYSRDAYISALKSAGFADSTVTTDDLTPRFESAALAKCRILEQARHLFVQQFNESSRFEQAQVNWQRRLAMCQSGELAWILYHVTKQ</sequence>
<comment type="pathway">
    <text evidence="1">Phospholipid metabolism; phosphatidylcholine biosynthesis.</text>
</comment>
<dbReference type="Pfam" id="PF13649">
    <property type="entry name" value="Methyltransf_25"/>
    <property type="match status" value="1"/>
</dbReference>
<keyword evidence="12" id="KW-1185">Reference proteome</keyword>
<evidence type="ECO:0000256" key="1">
    <source>
        <dbReference type="ARBA" id="ARBA00004969"/>
    </source>
</evidence>
<name>A0A267GRW3_9PLAT</name>
<comment type="catalytic activity">
    <reaction evidence="7">
        <text>phosphoethanolamine + S-adenosyl-L-methionine = N-methylethanolamine phosphate + S-adenosyl-L-homocysteine + H(+)</text>
        <dbReference type="Rhea" id="RHEA:20365"/>
        <dbReference type="ChEBI" id="CHEBI:15378"/>
        <dbReference type="ChEBI" id="CHEBI:57781"/>
        <dbReference type="ChEBI" id="CHEBI:57856"/>
        <dbReference type="ChEBI" id="CHEBI:58190"/>
        <dbReference type="ChEBI" id="CHEBI:59789"/>
        <dbReference type="EC" id="2.1.1.103"/>
    </reaction>
    <physiologicalReaction direction="left-to-right" evidence="7">
        <dbReference type="Rhea" id="RHEA:20366"/>
    </physiologicalReaction>
</comment>
<dbReference type="InterPro" id="IPR041698">
    <property type="entry name" value="Methyltransf_25"/>
</dbReference>
<dbReference type="PANTHER" id="PTHR44307">
    <property type="entry name" value="PHOSPHOETHANOLAMINE METHYLTRANSFERASE"/>
    <property type="match status" value="1"/>
</dbReference>
<keyword evidence="4" id="KW-0808">Transferase</keyword>
<evidence type="ECO:0000259" key="9">
    <source>
        <dbReference type="Pfam" id="PF13649"/>
    </source>
</evidence>
<dbReference type="SUPFAM" id="SSF53335">
    <property type="entry name" value="S-adenosyl-L-methionine-dependent methyltransferases"/>
    <property type="match status" value="2"/>
</dbReference>
<evidence type="ECO:0000256" key="3">
    <source>
        <dbReference type="ARBA" id="ARBA00022603"/>
    </source>
</evidence>
<evidence type="ECO:0000313" key="11">
    <source>
        <dbReference type="EMBL" id="PAA88755.1"/>
    </source>
</evidence>
<dbReference type="Pfam" id="PF13847">
    <property type="entry name" value="Methyltransf_31"/>
    <property type="match status" value="1"/>
</dbReference>
<proteinExistence type="predicted"/>
<reference evidence="11 12" key="1">
    <citation type="submission" date="2017-06" db="EMBL/GenBank/DDBJ databases">
        <title>A platform for efficient transgenesis in Macrostomum lignano, a flatworm model organism for stem cell research.</title>
        <authorList>
            <person name="Berezikov E."/>
        </authorList>
    </citation>
    <scope>NUCLEOTIDE SEQUENCE [LARGE SCALE GENOMIC DNA]</scope>
    <source>
        <strain evidence="11">DV1</strain>
        <tissue evidence="11">Whole organism</tissue>
    </source>
</reference>
<evidence type="ECO:0000256" key="6">
    <source>
        <dbReference type="ARBA" id="ARBA00047619"/>
    </source>
</evidence>
<dbReference type="EC" id="2.1.1.103" evidence="5"/>
<dbReference type="PANTHER" id="PTHR44307:SF2">
    <property type="entry name" value="PHOSPHOETHANOLAMINE METHYLTRANSFERASE ISOFORM X1"/>
    <property type="match status" value="1"/>
</dbReference>
<evidence type="ECO:0000256" key="8">
    <source>
        <dbReference type="ARBA" id="ARBA00047841"/>
    </source>
</evidence>
<dbReference type="InterPro" id="IPR029063">
    <property type="entry name" value="SAM-dependent_MTases_sf"/>
</dbReference>
<evidence type="ECO:0000259" key="10">
    <source>
        <dbReference type="Pfam" id="PF13847"/>
    </source>
</evidence>
<dbReference type="InterPro" id="IPR025714">
    <property type="entry name" value="Methyltranfer_dom"/>
</dbReference>
<evidence type="ECO:0000256" key="7">
    <source>
        <dbReference type="ARBA" id="ARBA00047622"/>
    </source>
</evidence>
<comment type="catalytic activity">
    <reaction evidence="6">
        <text>N,N-dimethylethanolamine phosphate + S-adenosyl-L-methionine = phosphocholine + S-adenosyl-L-homocysteine + H(+)</text>
        <dbReference type="Rhea" id="RHEA:25325"/>
        <dbReference type="ChEBI" id="CHEBI:15378"/>
        <dbReference type="ChEBI" id="CHEBI:57856"/>
        <dbReference type="ChEBI" id="CHEBI:58641"/>
        <dbReference type="ChEBI" id="CHEBI:59789"/>
        <dbReference type="ChEBI" id="CHEBI:295975"/>
        <dbReference type="EC" id="2.1.1.103"/>
    </reaction>
    <physiologicalReaction direction="left-to-right" evidence="6">
        <dbReference type="Rhea" id="RHEA:25326"/>
    </physiologicalReaction>
</comment>
<dbReference type="EMBL" id="NIVC01000176">
    <property type="protein sequence ID" value="PAA88755.1"/>
    <property type="molecule type" value="Genomic_DNA"/>
</dbReference>
<keyword evidence="3" id="KW-0489">Methyltransferase</keyword>
<dbReference type="GO" id="GO:0000234">
    <property type="term" value="F:phosphoethanolamine N-methyltransferase activity"/>
    <property type="evidence" value="ECO:0007669"/>
    <property type="project" value="UniProtKB-EC"/>
</dbReference>
<evidence type="ECO:0000313" key="12">
    <source>
        <dbReference type="Proteomes" id="UP000215902"/>
    </source>
</evidence>
<comment type="pathway">
    <text evidence="2">Lipid metabolism.</text>
</comment>
<dbReference type="GO" id="GO:0032259">
    <property type="term" value="P:methylation"/>
    <property type="evidence" value="ECO:0007669"/>
    <property type="project" value="UniProtKB-KW"/>
</dbReference>
<accession>A0A267GRW3</accession>
<dbReference type="AlphaFoldDB" id="A0A267GRW3"/>
<dbReference type="OrthoDB" id="8300214at2759"/>
<dbReference type="Proteomes" id="UP000215902">
    <property type="component" value="Unassembled WGS sequence"/>
</dbReference>
<feature type="domain" description="Methyltransferase" evidence="9">
    <location>
        <begin position="55"/>
        <end position="148"/>
    </location>
</feature>
<protein>
    <recommendedName>
        <fullName evidence="5">phosphoethanolamine N-methyltransferase</fullName>
        <ecNumber evidence="5">2.1.1.103</ecNumber>
    </recommendedName>
</protein>
<comment type="catalytic activity">
    <reaction evidence="8">
        <text>N-methylethanolamine phosphate + S-adenosyl-L-methionine = N,N-dimethylethanolamine phosphate + S-adenosyl-L-homocysteine + H(+)</text>
        <dbReference type="Rhea" id="RHEA:25321"/>
        <dbReference type="ChEBI" id="CHEBI:15378"/>
        <dbReference type="ChEBI" id="CHEBI:57781"/>
        <dbReference type="ChEBI" id="CHEBI:57856"/>
        <dbReference type="ChEBI" id="CHEBI:58641"/>
        <dbReference type="ChEBI" id="CHEBI:59789"/>
        <dbReference type="EC" id="2.1.1.103"/>
    </reaction>
    <physiologicalReaction direction="left-to-right" evidence="8">
        <dbReference type="Rhea" id="RHEA:25322"/>
    </physiologicalReaction>
</comment>
<gene>
    <name evidence="11" type="ORF">BOX15_Mlig021435g2</name>
</gene>
<evidence type="ECO:0000256" key="2">
    <source>
        <dbReference type="ARBA" id="ARBA00005189"/>
    </source>
</evidence>
<feature type="domain" description="Methyltransferase" evidence="10">
    <location>
        <begin position="268"/>
        <end position="392"/>
    </location>
</feature>
<dbReference type="CDD" id="cd02440">
    <property type="entry name" value="AdoMet_MTases"/>
    <property type="match status" value="2"/>
</dbReference>
<comment type="caution">
    <text evidence="11">The sequence shown here is derived from an EMBL/GenBank/DDBJ whole genome shotgun (WGS) entry which is preliminary data.</text>
</comment>